<proteinExistence type="predicted"/>
<reference evidence="5" key="1">
    <citation type="journal article" date="2011" name="BMC Genomics">
        <title>Complete genome sequence of the filamentous anoxygenic phototrophic bacterium Chloroflexus aurantiacus.</title>
        <authorList>
            <person name="Tang K.H."/>
            <person name="Barry K."/>
            <person name="Chertkov O."/>
            <person name="Dalin E."/>
            <person name="Han C.S."/>
            <person name="Hauser L.J."/>
            <person name="Honchak B.M."/>
            <person name="Karbach L.E."/>
            <person name="Land M.L."/>
            <person name="Lapidus A."/>
            <person name="Larimer F.W."/>
            <person name="Mikhailova N."/>
            <person name="Pitluck S."/>
            <person name="Pierson B.K."/>
            <person name="Blankenship R.E."/>
        </authorList>
    </citation>
    <scope>NUCLEOTIDE SEQUENCE [LARGE SCALE GENOMIC DNA]</scope>
    <source>
        <strain evidence="5">ATCC 29366 / DSM 635 / J-10-fl</strain>
    </source>
</reference>
<protein>
    <submittedName>
        <fullName evidence="4">Response regulator receiver</fullName>
    </submittedName>
</protein>
<dbReference type="RefSeq" id="WP_012258189.1">
    <property type="nucleotide sequence ID" value="NC_010175.1"/>
</dbReference>
<dbReference type="PATRIC" id="fig|324602.8.peg.2634"/>
<evidence type="ECO:0000313" key="4">
    <source>
        <dbReference type="EMBL" id="ABY35535.1"/>
    </source>
</evidence>
<dbReference type="STRING" id="324602.Caur_2326"/>
<dbReference type="InterPro" id="IPR050595">
    <property type="entry name" value="Bact_response_regulator"/>
</dbReference>
<name>A9WGK3_CHLAA</name>
<dbReference type="GO" id="GO:0000156">
    <property type="term" value="F:phosphorelay response regulator activity"/>
    <property type="evidence" value="ECO:0000318"/>
    <property type="project" value="GO_Central"/>
</dbReference>
<dbReference type="SUPFAM" id="SSF52172">
    <property type="entry name" value="CheY-like"/>
    <property type="match status" value="1"/>
</dbReference>
<feature type="modified residue" description="4-aspartylphosphate" evidence="2">
    <location>
        <position position="61"/>
    </location>
</feature>
<dbReference type="PANTHER" id="PTHR44591">
    <property type="entry name" value="STRESS RESPONSE REGULATOR PROTEIN 1"/>
    <property type="match status" value="1"/>
</dbReference>
<dbReference type="CDD" id="cd00156">
    <property type="entry name" value="REC"/>
    <property type="match status" value="1"/>
</dbReference>
<dbReference type="eggNOG" id="COG2204">
    <property type="taxonomic scope" value="Bacteria"/>
</dbReference>
<dbReference type="HOGENOM" id="CLU_000445_69_8_0"/>
<keyword evidence="1 2" id="KW-0597">Phosphoprotein</keyword>
<evidence type="ECO:0000259" key="3">
    <source>
        <dbReference type="PROSITE" id="PS50110"/>
    </source>
</evidence>
<dbReference type="InterPro" id="IPR001789">
    <property type="entry name" value="Sig_transdc_resp-reg_receiver"/>
</dbReference>
<dbReference type="Proteomes" id="UP000002008">
    <property type="component" value="Chromosome"/>
</dbReference>
<dbReference type="SMART" id="SM00448">
    <property type="entry name" value="REC"/>
    <property type="match status" value="1"/>
</dbReference>
<dbReference type="InParanoid" id="A9WGK3"/>
<dbReference type="PROSITE" id="PS50110">
    <property type="entry name" value="RESPONSE_REGULATORY"/>
    <property type="match status" value="1"/>
</dbReference>
<organism evidence="4 5">
    <name type="scientific">Chloroflexus aurantiacus (strain ATCC 29366 / DSM 635 / J-10-fl)</name>
    <dbReference type="NCBI Taxonomy" id="324602"/>
    <lineage>
        <taxon>Bacteria</taxon>
        <taxon>Bacillati</taxon>
        <taxon>Chloroflexota</taxon>
        <taxon>Chloroflexia</taxon>
        <taxon>Chloroflexales</taxon>
        <taxon>Chloroflexineae</taxon>
        <taxon>Chloroflexaceae</taxon>
        <taxon>Chloroflexus</taxon>
    </lineage>
</organism>
<evidence type="ECO:0000256" key="2">
    <source>
        <dbReference type="PROSITE-ProRule" id="PRU00169"/>
    </source>
</evidence>
<evidence type="ECO:0000313" key="5">
    <source>
        <dbReference type="Proteomes" id="UP000002008"/>
    </source>
</evidence>
<dbReference type="Gene3D" id="3.40.50.2300">
    <property type="match status" value="1"/>
</dbReference>
<evidence type="ECO:0000256" key="1">
    <source>
        <dbReference type="ARBA" id="ARBA00022553"/>
    </source>
</evidence>
<dbReference type="InterPro" id="IPR011006">
    <property type="entry name" value="CheY-like_superfamily"/>
</dbReference>
<sequence length="131" mass="14722">MSDFSGRNPAIILVEDEPDILIILHRLMRDLTGGYDIITVNSGADALAQIALRKVPLVITDYNMPGMNGLQLAAAIKETSPDTCVVMITAYATPELERRAREQRIDYYLSKPFPLDRLEQIVRDVLRSYIS</sequence>
<keyword evidence="5" id="KW-1185">Reference proteome</keyword>
<dbReference type="AlphaFoldDB" id="A9WGK3"/>
<feature type="domain" description="Response regulatory" evidence="3">
    <location>
        <begin position="10"/>
        <end position="126"/>
    </location>
</feature>
<dbReference type="PANTHER" id="PTHR44591:SF23">
    <property type="entry name" value="CHEY SUBFAMILY"/>
    <property type="match status" value="1"/>
</dbReference>
<gene>
    <name evidence="4" type="ordered locus">Caur_2326</name>
</gene>
<dbReference type="KEGG" id="cau:Caur_2326"/>
<dbReference type="EMBL" id="CP000909">
    <property type="protein sequence ID" value="ABY35535.1"/>
    <property type="molecule type" value="Genomic_DNA"/>
</dbReference>
<dbReference type="GO" id="GO:0000160">
    <property type="term" value="P:phosphorelay signal transduction system"/>
    <property type="evidence" value="ECO:0000318"/>
    <property type="project" value="GO_Central"/>
</dbReference>
<dbReference type="EnsemblBacteria" id="ABY35535">
    <property type="protein sequence ID" value="ABY35535"/>
    <property type="gene ID" value="Caur_2326"/>
</dbReference>
<accession>A9WGK3</accession>
<dbReference type="Pfam" id="PF00072">
    <property type="entry name" value="Response_reg"/>
    <property type="match status" value="1"/>
</dbReference>